<dbReference type="AlphaFoldDB" id="A0A6M8UU95"/>
<reference evidence="2 3" key="1">
    <citation type="submission" date="2020-06" db="EMBL/GenBank/DDBJ databases">
        <title>Genome sequence of Paramixta manurensis strain PD-1.</title>
        <authorList>
            <person name="Lee C.W."/>
            <person name="Kim J."/>
        </authorList>
    </citation>
    <scope>NUCLEOTIDE SEQUENCE [LARGE SCALE GENOMIC DNA]</scope>
    <source>
        <strain evidence="2 3">PD-1</strain>
    </source>
</reference>
<gene>
    <name evidence="2" type="ORF">PMPD1_3729</name>
</gene>
<organism evidence="2 3">
    <name type="scientific">Paramixta manurensis</name>
    <dbReference type="NCBI Taxonomy" id="2740817"/>
    <lineage>
        <taxon>Bacteria</taxon>
        <taxon>Pseudomonadati</taxon>
        <taxon>Pseudomonadota</taxon>
        <taxon>Gammaproteobacteria</taxon>
        <taxon>Enterobacterales</taxon>
        <taxon>Erwiniaceae</taxon>
        <taxon>Paramixta</taxon>
    </lineage>
</organism>
<name>A0A6M8UU95_9GAMM</name>
<evidence type="ECO:0000256" key="1">
    <source>
        <dbReference type="SAM" id="MobiDB-lite"/>
    </source>
</evidence>
<evidence type="ECO:0000313" key="2">
    <source>
        <dbReference type="EMBL" id="QKJ88643.1"/>
    </source>
</evidence>
<protein>
    <submittedName>
        <fullName evidence="2">Uncharacterized protein</fullName>
    </submittedName>
</protein>
<dbReference type="Proteomes" id="UP000505325">
    <property type="component" value="Chromosome"/>
</dbReference>
<feature type="region of interest" description="Disordered" evidence="1">
    <location>
        <begin position="42"/>
        <end position="64"/>
    </location>
</feature>
<sequence length="82" mass="9219">MVILMLTISKINQHAPIANDFILLACGHAHCWVGAKQKKAGKMAENRPFPQNKEPENRSGLGKKTVLRRRRDHDRIGTAVFS</sequence>
<proteinExistence type="predicted"/>
<keyword evidence="3" id="KW-1185">Reference proteome</keyword>
<dbReference type="EMBL" id="CP054212">
    <property type="protein sequence ID" value="QKJ88643.1"/>
    <property type="molecule type" value="Genomic_DNA"/>
</dbReference>
<accession>A0A6M8UU95</accession>
<dbReference type="KEGG" id="pmak:PMPD1_3729"/>
<evidence type="ECO:0000313" key="3">
    <source>
        <dbReference type="Proteomes" id="UP000505325"/>
    </source>
</evidence>